<reference evidence="1 2" key="1">
    <citation type="journal article" date="1994" name="J. Ferment. Bioeng.">
        <title>Molecular cloning and nucleotide sequence of the gene for an alkaline protease from the alkalophilic Bacillus sp. KSM-K16.</title>
        <authorList>
            <person name="Hakamada Y."/>
            <person name="Kobayashi T."/>
            <person name="Hitomi J."/>
            <person name="Kawai S."/>
            <person name="Ito S."/>
        </authorList>
    </citation>
    <scope>NUCLEOTIDE SEQUENCE [LARGE SCALE GENOMIC DNA]</scope>
    <source>
        <strain evidence="1 2">KSM-K16</strain>
    </source>
</reference>
<dbReference type="Pfam" id="PF10815">
    <property type="entry name" value="ComZ"/>
    <property type="match status" value="1"/>
</dbReference>
<name>Q5WEX7_SHOC1</name>
<dbReference type="AlphaFoldDB" id="Q5WEX7"/>
<gene>
    <name evidence="1" type="ordered locus">ABC2548</name>
</gene>
<organism evidence="1 2">
    <name type="scientific">Shouchella clausii (strain KSM-K16)</name>
    <name type="common">Alkalihalobacillus clausii</name>
    <dbReference type="NCBI Taxonomy" id="66692"/>
    <lineage>
        <taxon>Bacteria</taxon>
        <taxon>Bacillati</taxon>
        <taxon>Bacillota</taxon>
        <taxon>Bacilli</taxon>
        <taxon>Bacillales</taxon>
        <taxon>Bacillaceae</taxon>
        <taxon>Shouchella</taxon>
    </lineage>
</organism>
<dbReference type="EMBL" id="AP006627">
    <property type="protein sequence ID" value="BAD65083.1"/>
    <property type="molecule type" value="Genomic_DNA"/>
</dbReference>
<dbReference type="Proteomes" id="UP000001168">
    <property type="component" value="Chromosome"/>
</dbReference>
<sequence length="109" mass="12491">MNQPHFQIDFSIIARNGPAFIFEKQIGPSLPSSNRSVILKENTYKGVISMEQHERNLKFMEIAMKHVPEARKLLEGKGIEVTMDELQPLLSLLLHVMNEAYELGLNEQE</sequence>
<protein>
    <submittedName>
        <fullName evidence="1">Uncharacterized protein</fullName>
    </submittedName>
</protein>
<proteinExistence type="predicted"/>
<reference evidence="2" key="4">
    <citation type="submission" date="2003-10" db="EMBL/GenBank/DDBJ databases">
        <title>The complete genome sequence of the alkaliphilic Bacillus clausii KSM-K16.</title>
        <authorList>
            <person name="Takaki Y."/>
            <person name="Kageyama Y."/>
            <person name="Shimamura S."/>
            <person name="Suzuki H."/>
            <person name="Nishi S."/>
            <person name="Hatada Y."/>
            <person name="Kawai S."/>
            <person name="Ito S."/>
            <person name="Horikoshi K."/>
        </authorList>
    </citation>
    <scope>NUCLEOTIDE SEQUENCE [LARGE SCALE GENOMIC DNA]</scope>
    <source>
        <strain evidence="2">KSM-K16</strain>
    </source>
</reference>
<reference evidence="1 2" key="5">
    <citation type="journal article" date="2007" name="Extremophiles">
        <title>Intragenomic diversity of the V1 regions of 16S rRNA genes in high-alkaline protease-producing Bacillus clausii spp.</title>
        <authorList>
            <person name="Kageyama Y."/>
            <person name="Takaki Y."/>
            <person name="Shimamura S."/>
            <person name="Nishi S."/>
            <person name="Nogi Y."/>
            <person name="Uchimura K."/>
            <person name="Kobayashi T."/>
            <person name="Hitomi J."/>
            <person name="Ozaki K."/>
            <person name="Kawai S."/>
            <person name="Ito S."/>
            <person name="Horikoshi K."/>
        </authorList>
    </citation>
    <scope>NUCLEOTIDE SEQUENCE [LARGE SCALE GENOMIC DNA]</scope>
    <source>
        <strain evidence="1 2">KSM-K16</strain>
    </source>
</reference>
<dbReference type="KEGG" id="bcl:ABC2548"/>
<reference evidence="1 2" key="3">
    <citation type="journal article" date="1997" name="Protein Eng.">
        <title>High-resolution crystal structure of M-protease: phylogeny aided analysis of the high-alkaline adaptation mechanism.</title>
        <authorList>
            <person name="Shirai T."/>
            <person name="Suzuki A."/>
            <person name="Yamane T."/>
            <person name="Ashida T."/>
            <person name="Kobayashi T."/>
            <person name="Ito S."/>
        </authorList>
    </citation>
    <scope>NUCLEOTIDE SEQUENCE [LARGE SCALE GENOMIC DNA]</scope>
    <source>
        <strain evidence="1 2">KSM-K16</strain>
    </source>
</reference>
<dbReference type="InterPro" id="IPR024558">
    <property type="entry name" value="ComZ"/>
</dbReference>
<evidence type="ECO:0000313" key="2">
    <source>
        <dbReference type="Proteomes" id="UP000001168"/>
    </source>
</evidence>
<evidence type="ECO:0000313" key="1">
    <source>
        <dbReference type="EMBL" id="BAD65083.1"/>
    </source>
</evidence>
<accession>Q5WEX7</accession>
<reference evidence="1 2" key="2">
    <citation type="journal article" date="1995" name="Appl. Microbiol. Biotechnol.">
        <title>Purification and properties of an alkaline protease from alkalophilic Bacillus sp. KSM-K16.</title>
        <authorList>
            <person name="Kobayashi T."/>
            <person name="Hakamada Y."/>
            <person name="Adachi S."/>
            <person name="Hitomi J."/>
            <person name="Yoshimatsu T."/>
            <person name="Koike K."/>
            <person name="Kawai S."/>
            <person name="Ito S."/>
        </authorList>
    </citation>
    <scope>NUCLEOTIDE SEQUENCE [LARGE SCALE GENOMIC DNA]</scope>
    <source>
        <strain evidence="1 2">KSM-K16</strain>
    </source>
</reference>
<keyword evidence="2" id="KW-1185">Reference proteome</keyword>
<dbReference type="HOGENOM" id="CLU_2178584_0_0_9"/>